<sequence>MMDRARSGAPLTIFSARGDGSFLLNGTSLDQILLASHVRNKPVVLVSVAGPFRKGKSFLLNFFILYLRNQCRRDWLKESGAPLGGFSWRGGSQRETTGILLWSEVFLVTTPQGKEIAVVLMDTQGTFDIKSTMKECTTFFALSTMLSSVQIYNLSQNIQENDLQHLRLFCDYGRLAQKDVNEAPFQKLIFLIRDWSYPYEAEYGEVGGRRKLNDWLATSDCQNGELKGLREDLKSYFNDIACFLMPHPGLKVATDPEFQGQLSDIDSGFKEQLLKLVALILAPQNLTTKKINGREITCEQLRKLFE</sequence>
<dbReference type="GO" id="GO:0003924">
    <property type="term" value="F:GTPase activity"/>
    <property type="evidence" value="ECO:0007669"/>
    <property type="project" value="InterPro"/>
</dbReference>
<feature type="non-terminal residue" evidence="5">
    <location>
        <position position="306"/>
    </location>
</feature>
<comment type="caution">
    <text evidence="5">The sequence shown here is derived from an EMBL/GenBank/DDBJ whole genome shotgun (WGS) entry which is preliminary data.</text>
</comment>
<dbReference type="GO" id="GO:0005525">
    <property type="term" value="F:GTP binding"/>
    <property type="evidence" value="ECO:0007669"/>
    <property type="project" value="UniProtKB-KW"/>
</dbReference>
<dbReference type="PANTHER" id="PTHR10751">
    <property type="entry name" value="GUANYLATE BINDING PROTEIN"/>
    <property type="match status" value="1"/>
</dbReference>
<dbReference type="InterPro" id="IPR027417">
    <property type="entry name" value="P-loop_NTPase"/>
</dbReference>
<organism evidence="5 6">
    <name type="scientific">Amblyomma americanum</name>
    <name type="common">Lone star tick</name>
    <dbReference type="NCBI Taxonomy" id="6943"/>
    <lineage>
        <taxon>Eukaryota</taxon>
        <taxon>Metazoa</taxon>
        <taxon>Ecdysozoa</taxon>
        <taxon>Arthropoda</taxon>
        <taxon>Chelicerata</taxon>
        <taxon>Arachnida</taxon>
        <taxon>Acari</taxon>
        <taxon>Parasitiformes</taxon>
        <taxon>Ixodida</taxon>
        <taxon>Ixodoidea</taxon>
        <taxon>Ixodidae</taxon>
        <taxon>Amblyomminae</taxon>
        <taxon>Amblyomma</taxon>
    </lineage>
</organism>
<name>A0AAQ4DP43_AMBAM</name>
<dbReference type="EMBL" id="JARKHS020028507">
    <property type="protein sequence ID" value="KAK8764233.1"/>
    <property type="molecule type" value="Genomic_DNA"/>
</dbReference>
<dbReference type="InterPro" id="IPR015894">
    <property type="entry name" value="Guanylate-bd_N"/>
</dbReference>
<dbReference type="Pfam" id="PF02263">
    <property type="entry name" value="GBP"/>
    <property type="match status" value="1"/>
</dbReference>
<feature type="domain" description="GB1/RHD3-type G" evidence="4">
    <location>
        <begin position="40"/>
        <end position="285"/>
    </location>
</feature>
<dbReference type="InterPro" id="IPR030386">
    <property type="entry name" value="G_GB1_RHD3_dom"/>
</dbReference>
<keyword evidence="6" id="KW-1185">Reference proteome</keyword>
<evidence type="ECO:0000256" key="3">
    <source>
        <dbReference type="PROSITE-ProRule" id="PRU01052"/>
    </source>
</evidence>
<dbReference type="AlphaFoldDB" id="A0AAQ4DP43"/>
<keyword evidence="1" id="KW-0547">Nucleotide-binding</keyword>
<reference evidence="5 6" key="1">
    <citation type="journal article" date="2023" name="Arcadia Sci">
        <title>De novo assembly of a long-read Amblyomma americanum tick genome.</title>
        <authorList>
            <person name="Chou S."/>
            <person name="Poskanzer K.E."/>
            <person name="Rollins M."/>
            <person name="Thuy-Boun P.S."/>
        </authorList>
    </citation>
    <scope>NUCLEOTIDE SEQUENCE [LARGE SCALE GENOMIC DNA]</scope>
    <source>
        <strain evidence="5">F_SG_1</strain>
        <tissue evidence="5">Salivary glands</tissue>
    </source>
</reference>
<dbReference type="Gene3D" id="3.40.50.300">
    <property type="entry name" value="P-loop containing nucleotide triphosphate hydrolases"/>
    <property type="match status" value="1"/>
</dbReference>
<evidence type="ECO:0000256" key="1">
    <source>
        <dbReference type="ARBA" id="ARBA00022741"/>
    </source>
</evidence>
<dbReference type="PROSITE" id="PS51715">
    <property type="entry name" value="G_GB1_RHD3"/>
    <property type="match status" value="1"/>
</dbReference>
<accession>A0AAQ4DP43</accession>
<evidence type="ECO:0000313" key="5">
    <source>
        <dbReference type="EMBL" id="KAK8764233.1"/>
    </source>
</evidence>
<dbReference type="CDD" id="cd01851">
    <property type="entry name" value="GBP"/>
    <property type="match status" value="1"/>
</dbReference>
<protein>
    <recommendedName>
        <fullName evidence="4">GB1/RHD3-type G domain-containing protein</fullName>
    </recommendedName>
</protein>
<dbReference type="SUPFAM" id="SSF52540">
    <property type="entry name" value="P-loop containing nucleoside triphosphate hydrolases"/>
    <property type="match status" value="1"/>
</dbReference>
<evidence type="ECO:0000256" key="2">
    <source>
        <dbReference type="ARBA" id="ARBA00023134"/>
    </source>
</evidence>
<evidence type="ECO:0000313" key="6">
    <source>
        <dbReference type="Proteomes" id="UP001321473"/>
    </source>
</evidence>
<proteinExistence type="inferred from homology"/>
<gene>
    <name evidence="5" type="ORF">V5799_033160</name>
</gene>
<evidence type="ECO:0000259" key="4">
    <source>
        <dbReference type="PROSITE" id="PS51715"/>
    </source>
</evidence>
<dbReference type="Proteomes" id="UP001321473">
    <property type="component" value="Unassembled WGS sequence"/>
</dbReference>
<keyword evidence="2" id="KW-0342">GTP-binding</keyword>
<comment type="similarity">
    <text evidence="3">Belongs to the TRAFAC class dynamin-like GTPase superfamily. GB1/RHD3 GTPase family.</text>
</comment>